<organism evidence="9 10">
    <name type="scientific">Hominibacterium faecale</name>
    <dbReference type="NCBI Taxonomy" id="2839743"/>
    <lineage>
        <taxon>Bacteria</taxon>
        <taxon>Bacillati</taxon>
        <taxon>Bacillota</taxon>
        <taxon>Clostridia</taxon>
        <taxon>Peptostreptococcales</taxon>
        <taxon>Anaerovoracaceae</taxon>
        <taxon>Hominibacterium</taxon>
    </lineage>
</organism>
<feature type="transmembrane region" description="Helical" evidence="7">
    <location>
        <begin position="184"/>
        <end position="207"/>
    </location>
</feature>
<keyword evidence="7" id="KW-0812">Transmembrane</keyword>
<keyword evidence="7" id="KW-0472">Membrane</keyword>
<comment type="caution">
    <text evidence="9">The sequence shown here is derived from an EMBL/GenBank/DDBJ whole genome shotgun (WGS) entry which is preliminary data.</text>
</comment>
<keyword evidence="7" id="KW-1133">Transmembrane helix</keyword>
<evidence type="ECO:0000256" key="5">
    <source>
        <dbReference type="ARBA" id="ARBA00023004"/>
    </source>
</evidence>
<keyword evidence="6" id="KW-0411">Iron-sulfur</keyword>
<keyword evidence="2" id="KW-0004">4Fe-4S</keyword>
<reference evidence="9" key="1">
    <citation type="submission" date="2022-09" db="EMBL/GenBank/DDBJ databases">
        <title>Culturomic study of gut microbiota in children with autism spectrum disorder.</title>
        <authorList>
            <person name="Efimov B.A."/>
            <person name="Chaplin A.V."/>
            <person name="Sokolova S.R."/>
            <person name="Pikina A.P."/>
            <person name="Korzhanova M."/>
            <person name="Belova V."/>
            <person name="Korostin D."/>
        </authorList>
    </citation>
    <scope>NUCLEOTIDE SEQUENCE</scope>
    <source>
        <strain evidence="9">ASD5510</strain>
    </source>
</reference>
<proteinExistence type="predicted"/>
<dbReference type="Pfam" id="PF12801">
    <property type="entry name" value="Fer4_5"/>
    <property type="match status" value="4"/>
</dbReference>
<keyword evidence="1" id="KW-0813">Transport</keyword>
<keyword evidence="10" id="KW-1185">Reference proteome</keyword>
<dbReference type="AlphaFoldDB" id="A0A9J6QX89"/>
<evidence type="ECO:0000313" key="9">
    <source>
        <dbReference type="EMBL" id="MCU7380056.1"/>
    </source>
</evidence>
<dbReference type="RefSeq" id="WP_148394805.1">
    <property type="nucleotide sequence ID" value="NZ_JAJAGH010000003.1"/>
</dbReference>
<keyword evidence="4" id="KW-0249">Electron transport</keyword>
<protein>
    <submittedName>
        <fullName evidence="9">4Fe-4S binding protein</fullName>
    </submittedName>
</protein>
<dbReference type="GO" id="GO:0005886">
    <property type="term" value="C:plasma membrane"/>
    <property type="evidence" value="ECO:0007669"/>
    <property type="project" value="TreeGrafter"/>
</dbReference>
<evidence type="ECO:0000256" key="6">
    <source>
        <dbReference type="ARBA" id="ARBA00023014"/>
    </source>
</evidence>
<dbReference type="SUPFAM" id="SSF54862">
    <property type="entry name" value="4Fe-4S ferredoxins"/>
    <property type="match status" value="1"/>
</dbReference>
<dbReference type="PANTHER" id="PTHR30176:SF3">
    <property type="entry name" value="FERREDOXIN-TYPE PROTEIN NAPH"/>
    <property type="match status" value="1"/>
</dbReference>
<keyword evidence="3" id="KW-0479">Metal-binding</keyword>
<evidence type="ECO:0000256" key="2">
    <source>
        <dbReference type="ARBA" id="ARBA00022485"/>
    </source>
</evidence>
<keyword evidence="5" id="KW-0408">Iron</keyword>
<evidence type="ECO:0000313" key="10">
    <source>
        <dbReference type="Proteomes" id="UP001065549"/>
    </source>
</evidence>
<gene>
    <name evidence="9" type="ORF">OBO34_17075</name>
</gene>
<feature type="transmembrane region" description="Helical" evidence="7">
    <location>
        <begin position="79"/>
        <end position="106"/>
    </location>
</feature>
<dbReference type="InterPro" id="IPR017896">
    <property type="entry name" value="4Fe4S_Fe-S-bd"/>
</dbReference>
<dbReference type="GO" id="GO:0046872">
    <property type="term" value="F:metal ion binding"/>
    <property type="evidence" value="ECO:0007669"/>
    <property type="project" value="UniProtKB-KW"/>
</dbReference>
<dbReference type="Proteomes" id="UP001065549">
    <property type="component" value="Unassembled WGS sequence"/>
</dbReference>
<dbReference type="GO" id="GO:0051539">
    <property type="term" value="F:4 iron, 4 sulfur cluster binding"/>
    <property type="evidence" value="ECO:0007669"/>
    <property type="project" value="UniProtKB-KW"/>
</dbReference>
<dbReference type="InterPro" id="IPR051684">
    <property type="entry name" value="Electron_Trans/Redox"/>
</dbReference>
<evidence type="ECO:0000256" key="3">
    <source>
        <dbReference type="ARBA" id="ARBA00022723"/>
    </source>
</evidence>
<dbReference type="PANTHER" id="PTHR30176">
    <property type="entry name" value="FERREDOXIN-TYPE PROTEIN NAPH"/>
    <property type="match status" value="1"/>
</dbReference>
<evidence type="ECO:0000259" key="8">
    <source>
        <dbReference type="PROSITE" id="PS51379"/>
    </source>
</evidence>
<evidence type="ECO:0000256" key="7">
    <source>
        <dbReference type="SAM" id="Phobius"/>
    </source>
</evidence>
<feature type="transmembrane region" description="Helical" evidence="7">
    <location>
        <begin position="127"/>
        <end position="148"/>
    </location>
</feature>
<feature type="domain" description="4Fe-4S ferredoxin-type" evidence="8">
    <location>
        <begin position="260"/>
        <end position="284"/>
    </location>
</feature>
<sequence>MDKKRVKKQERFRTGFQLAFTALTNGYVQGFVQGKIYQGPSKEVCLPGLNCYSCPGALGACPIGAMQAIANDRNFTMPFYVWGFLIGVGVLLGRLVCGFMCPFGLVQDLLYKIPIPWKFRRIKGDRFLRFLKYGILLVFVLILPMFFVGAFGQGDPWFCKYICPSGTLMAGWPLALFNEGLRTALGFLFVWKSVILIVLILLSLMIYRPFCRYLCPLGAVYGLFNKLSLYRLRVDEARCTGCGACKASCRLNIDPRKTPNSLECIRCGRCVKACDAGALRRGIK</sequence>
<dbReference type="Gene3D" id="3.30.70.20">
    <property type="match status" value="1"/>
</dbReference>
<feature type="domain" description="4Fe-4S ferredoxin-type" evidence="8">
    <location>
        <begin position="230"/>
        <end position="259"/>
    </location>
</feature>
<evidence type="ECO:0000256" key="4">
    <source>
        <dbReference type="ARBA" id="ARBA00022982"/>
    </source>
</evidence>
<accession>A0A9J6QX89</accession>
<dbReference type="PROSITE" id="PS51379">
    <property type="entry name" value="4FE4S_FER_2"/>
    <property type="match status" value="2"/>
</dbReference>
<dbReference type="Pfam" id="PF00037">
    <property type="entry name" value="Fer4"/>
    <property type="match status" value="1"/>
</dbReference>
<name>A0A9J6QX89_9FIRM</name>
<dbReference type="EMBL" id="JAOSHN010000007">
    <property type="protein sequence ID" value="MCU7380056.1"/>
    <property type="molecule type" value="Genomic_DNA"/>
</dbReference>
<evidence type="ECO:0000256" key="1">
    <source>
        <dbReference type="ARBA" id="ARBA00022448"/>
    </source>
</evidence>